<keyword evidence="1" id="KW-0812">Transmembrane</keyword>
<evidence type="ECO:0000313" key="3">
    <source>
        <dbReference type="Proteomes" id="UP000677804"/>
    </source>
</evidence>
<organism evidence="2 3">
    <name type="scientific">Cellulomonas wangleii</name>
    <dbReference type="NCBI Taxonomy" id="2816956"/>
    <lineage>
        <taxon>Bacteria</taxon>
        <taxon>Bacillati</taxon>
        <taxon>Actinomycetota</taxon>
        <taxon>Actinomycetes</taxon>
        <taxon>Micrococcales</taxon>
        <taxon>Cellulomonadaceae</taxon>
        <taxon>Cellulomonas</taxon>
    </lineage>
</organism>
<evidence type="ECO:0000313" key="2">
    <source>
        <dbReference type="EMBL" id="QVI63209.1"/>
    </source>
</evidence>
<feature type="transmembrane region" description="Helical" evidence="1">
    <location>
        <begin position="160"/>
        <end position="178"/>
    </location>
</feature>
<proteinExistence type="predicted"/>
<feature type="transmembrane region" description="Helical" evidence="1">
    <location>
        <begin position="134"/>
        <end position="153"/>
    </location>
</feature>
<dbReference type="Proteomes" id="UP000677804">
    <property type="component" value="Chromosome"/>
</dbReference>
<feature type="transmembrane region" description="Helical" evidence="1">
    <location>
        <begin position="102"/>
        <end position="122"/>
    </location>
</feature>
<dbReference type="RefSeq" id="WP_207341530.1">
    <property type="nucleotide sequence ID" value="NZ_CP074405.1"/>
</dbReference>
<protein>
    <recommendedName>
        <fullName evidence="4">O-antigen polymerase</fullName>
    </recommendedName>
</protein>
<gene>
    <name evidence="2" type="ORF">KG103_04725</name>
</gene>
<feature type="transmembrane region" description="Helical" evidence="1">
    <location>
        <begin position="76"/>
        <end position="95"/>
    </location>
</feature>
<keyword evidence="1" id="KW-1133">Transmembrane helix</keyword>
<keyword evidence="3" id="KW-1185">Reference proteome</keyword>
<name>A0ABX8D6Z3_9CELL</name>
<keyword evidence="1" id="KW-0472">Membrane</keyword>
<feature type="transmembrane region" description="Helical" evidence="1">
    <location>
        <begin position="417"/>
        <end position="437"/>
    </location>
</feature>
<accession>A0ABX8D6Z3</accession>
<feature type="transmembrane region" description="Helical" evidence="1">
    <location>
        <begin position="378"/>
        <end position="397"/>
    </location>
</feature>
<evidence type="ECO:0000256" key="1">
    <source>
        <dbReference type="SAM" id="Phobius"/>
    </source>
</evidence>
<sequence length="448" mass="45521">MSAAAPGAAPVPQRPGSAAVTAPATVPVPAAPPTPAGRVPLATVPGDRAPGRALDRATAVVACVCVGFWTQLAVGLTLGLLVAVLLTPVWLPVWWRYRAGRLLLGLAVAAVLCGAYLTLAGAGTRAPDPYGARLTASGVAVVVTSAGVLVWAHRVLAPRTVVVLYGAGMLASALPRAAGSTDPWKYELSVPVTVLVLGACLTVSSVLVQVVAVLALAAVSAANDARSGASLLVVTAAVLVWQRAAGALAPRSTVTRTVVQLALLGVIAVFSIQAMLVEGVFGESARARTQAQIDTSGFVLAGARPEMGATAALLGAQPWGYGSGLLPDHGDVLTAKAGMAQLRYDPDNGYVERYLFGSGFEVHSVLGDLWIRLGPPGAVLAVTVTGLAAAGLVRALARRQASALRVLVTSLVAWDLLFSPFFSTSIAVMVLAVALAVTDSRTVGRAPP</sequence>
<feature type="transmembrane region" description="Helical" evidence="1">
    <location>
        <begin position="190"/>
        <end position="217"/>
    </location>
</feature>
<feature type="transmembrane region" description="Helical" evidence="1">
    <location>
        <begin position="261"/>
        <end position="281"/>
    </location>
</feature>
<dbReference type="EMBL" id="CP074405">
    <property type="protein sequence ID" value="QVI63209.1"/>
    <property type="molecule type" value="Genomic_DNA"/>
</dbReference>
<evidence type="ECO:0008006" key="4">
    <source>
        <dbReference type="Google" id="ProtNLM"/>
    </source>
</evidence>
<reference evidence="2 3" key="1">
    <citation type="submission" date="2021-05" db="EMBL/GenBank/DDBJ databases">
        <title>Novel species in genus Cellulomonas.</title>
        <authorList>
            <person name="Zhang G."/>
        </authorList>
    </citation>
    <scope>NUCLEOTIDE SEQUENCE [LARGE SCALE GENOMIC DNA]</scope>
    <source>
        <strain evidence="3">zg-ZUI222</strain>
    </source>
</reference>